<proteinExistence type="inferred from homology"/>
<keyword evidence="2 4" id="KW-0802">TPR repeat</keyword>
<dbReference type="Gene3D" id="1.25.40.10">
    <property type="entry name" value="Tetratricopeptide repeat domain"/>
    <property type="match status" value="2"/>
</dbReference>
<gene>
    <name evidence="5" type="primary">BBS4</name>
    <name evidence="5" type="synonym">bbs4</name>
</gene>
<accession>A0A668AHI0</accession>
<dbReference type="SMART" id="SM00028">
    <property type="entry name" value="TPR"/>
    <property type="match status" value="7"/>
</dbReference>
<dbReference type="FunFam" id="1.25.40.10:FF:000237">
    <property type="entry name" value="Bardet-Biedl syndrome 4 (Human)"/>
    <property type="match status" value="1"/>
</dbReference>
<dbReference type="SUPFAM" id="SSF48452">
    <property type="entry name" value="TPR-like"/>
    <property type="match status" value="1"/>
</dbReference>
<dbReference type="PROSITE" id="PS50005">
    <property type="entry name" value="TPR"/>
    <property type="match status" value="4"/>
</dbReference>
<evidence type="ECO:0000256" key="4">
    <source>
        <dbReference type="PROSITE-ProRule" id="PRU00339"/>
    </source>
</evidence>
<dbReference type="PROSITE" id="PS50293">
    <property type="entry name" value="TPR_REGION"/>
    <property type="match status" value="1"/>
</dbReference>
<organism evidence="5 6">
    <name type="scientific">Myripristis murdjan</name>
    <name type="common">pinecone soldierfish</name>
    <dbReference type="NCBI Taxonomy" id="586833"/>
    <lineage>
        <taxon>Eukaryota</taxon>
        <taxon>Metazoa</taxon>
        <taxon>Chordata</taxon>
        <taxon>Craniata</taxon>
        <taxon>Vertebrata</taxon>
        <taxon>Euteleostomi</taxon>
        <taxon>Actinopterygii</taxon>
        <taxon>Neopterygii</taxon>
        <taxon>Teleostei</taxon>
        <taxon>Neoteleostei</taxon>
        <taxon>Acanthomorphata</taxon>
        <taxon>Holocentriformes</taxon>
        <taxon>Holocentridae</taxon>
        <taxon>Myripristis</taxon>
    </lineage>
</organism>
<dbReference type="GO" id="GO:0060271">
    <property type="term" value="P:cilium assembly"/>
    <property type="evidence" value="ECO:0007669"/>
    <property type="project" value="TreeGrafter"/>
</dbReference>
<feature type="repeat" description="TPR" evidence="4">
    <location>
        <begin position="97"/>
        <end position="130"/>
    </location>
</feature>
<evidence type="ECO:0000256" key="1">
    <source>
        <dbReference type="ARBA" id="ARBA00022737"/>
    </source>
</evidence>
<dbReference type="GeneTree" id="ENSGT00940000158166"/>
<dbReference type="Ensembl" id="ENSMMDT00005055343.1">
    <property type="protein sequence ID" value="ENSMMDP00005054295.1"/>
    <property type="gene ID" value="ENSMMDG00005024374.1"/>
</dbReference>
<comment type="similarity">
    <text evidence="3">Belongs to the BBS4 family.</text>
</comment>
<dbReference type="PANTHER" id="PTHR44186">
    <property type="match status" value="1"/>
</dbReference>
<dbReference type="InterPro" id="IPR019734">
    <property type="entry name" value="TPR_rpt"/>
</dbReference>
<sequence length="345" mass="39088">PESESLDLELQLPVFLLSSPAAPELPILERRNWLIHQHYIRKDYETCKAIIKDQLQETNGMCEYAIYVQALILRLEGKIQQSLELFQSCAILNPSNADNLKQVARSLFLLGKHKAAIEFYQEAARLSEKDWEISHNLGVCYSFLKDFKNAEEQLNIALQLNKHDRTFMMLGKVHLLAGDTDKAIEVYKSALGKYQKAFEHLGNALTFDPNNYTAILAAGSMMQTHGDFDVAMNKYRVAACAVPESPPLWNNIGMCFFGKKKYVAAISCLKRAHYLSPFDWKVLYNLGLVHLTMQQYASAFHFLGAAINLNPRMGELYMLLAVALTNLDDVENAIRSYEQAVALDE</sequence>
<dbReference type="InterPro" id="IPR011990">
    <property type="entry name" value="TPR-like_helical_dom_sf"/>
</dbReference>
<feature type="repeat" description="TPR" evidence="4">
    <location>
        <begin position="280"/>
        <end position="313"/>
    </location>
</feature>
<dbReference type="GO" id="GO:0036064">
    <property type="term" value="C:ciliary basal body"/>
    <property type="evidence" value="ECO:0007669"/>
    <property type="project" value="TreeGrafter"/>
</dbReference>
<evidence type="ECO:0000256" key="2">
    <source>
        <dbReference type="ARBA" id="ARBA00022803"/>
    </source>
</evidence>
<protein>
    <submittedName>
        <fullName evidence="5">Bardet-Biedl syndrome 4</fullName>
    </submittedName>
</protein>
<feature type="repeat" description="TPR" evidence="4">
    <location>
        <begin position="246"/>
        <end position="279"/>
    </location>
</feature>
<evidence type="ECO:0000313" key="5">
    <source>
        <dbReference type="Ensembl" id="ENSMMDP00005054295.1"/>
    </source>
</evidence>
<dbReference type="Proteomes" id="UP000472263">
    <property type="component" value="Chromosome 3"/>
</dbReference>
<keyword evidence="6" id="KW-1185">Reference proteome</keyword>
<reference evidence="5" key="1">
    <citation type="submission" date="2019-06" db="EMBL/GenBank/DDBJ databases">
        <authorList>
            <consortium name="Wellcome Sanger Institute Data Sharing"/>
        </authorList>
    </citation>
    <scope>NUCLEOTIDE SEQUENCE [LARGE SCALE GENOMIC DNA]</scope>
</reference>
<dbReference type="PANTHER" id="PTHR44186:SF1">
    <property type="entry name" value="BARDET-BIEDL SYNDROME 4 PROTEIN"/>
    <property type="match status" value="1"/>
</dbReference>
<evidence type="ECO:0000256" key="3">
    <source>
        <dbReference type="ARBA" id="ARBA00023778"/>
    </source>
</evidence>
<evidence type="ECO:0000313" key="6">
    <source>
        <dbReference type="Proteomes" id="UP000472263"/>
    </source>
</evidence>
<reference evidence="5" key="2">
    <citation type="submission" date="2025-08" db="UniProtKB">
        <authorList>
            <consortium name="Ensembl"/>
        </authorList>
    </citation>
    <scope>IDENTIFICATION</scope>
</reference>
<dbReference type="Pfam" id="PF12895">
    <property type="entry name" value="ANAPC3"/>
    <property type="match status" value="1"/>
</dbReference>
<feature type="repeat" description="TPR" evidence="4">
    <location>
        <begin position="164"/>
        <end position="197"/>
    </location>
</feature>
<dbReference type="AlphaFoldDB" id="A0A668AHI0"/>
<dbReference type="Pfam" id="PF13432">
    <property type="entry name" value="TPR_16"/>
    <property type="match status" value="2"/>
</dbReference>
<reference evidence="5" key="3">
    <citation type="submission" date="2025-09" db="UniProtKB">
        <authorList>
            <consortium name="Ensembl"/>
        </authorList>
    </citation>
    <scope>IDENTIFICATION</scope>
</reference>
<name>A0A668AHI0_9TELE</name>
<dbReference type="GO" id="GO:0061512">
    <property type="term" value="P:protein localization to cilium"/>
    <property type="evidence" value="ECO:0007669"/>
    <property type="project" value="TreeGrafter"/>
</dbReference>
<keyword evidence="1" id="KW-0677">Repeat</keyword>